<gene>
    <name evidence="1" type="ORF">BDZ83DRAFT_331140</name>
</gene>
<name>A0AAD8XNF0_GLOAC</name>
<evidence type="ECO:0000313" key="1">
    <source>
        <dbReference type="EMBL" id="KAK1730682.1"/>
    </source>
</evidence>
<protein>
    <submittedName>
        <fullName evidence="1">Uncharacterized protein</fullName>
    </submittedName>
</protein>
<dbReference type="EMBL" id="JAHMHS010000005">
    <property type="protein sequence ID" value="KAK1730682.1"/>
    <property type="molecule type" value="Genomic_DNA"/>
</dbReference>
<dbReference type="Proteomes" id="UP001244207">
    <property type="component" value="Unassembled WGS sequence"/>
</dbReference>
<accession>A0AAD8XNF0</accession>
<comment type="caution">
    <text evidence="1">The sequence shown here is derived from an EMBL/GenBank/DDBJ whole genome shotgun (WGS) entry which is preliminary data.</text>
</comment>
<sequence>MVQVRTRLSGQVAPVSAPISSGRQPRRLQIPKRVRMELWLTAHFTCMREGRKNNGSKAIFEVFRHGCLSTSVHLTPSPSWDTISVHGHCHAARRSMTTEARRSTSTSFPPWRSLTPSLGCRAAIPGRVSGEYWNPKPQEHGNSLGTSSLPFLGTGALRSRYTTLILRRRPKTKFHTIFGVPFSSSEVQGAPGGRGTRCAVAIGGSRWATESGLGALGEHWRGLLGLTFGVLFAGREWDC</sequence>
<proteinExistence type="predicted"/>
<reference evidence="1" key="1">
    <citation type="submission" date="2021-12" db="EMBL/GenBank/DDBJ databases">
        <title>Comparative genomics, transcriptomics and evolutionary studies reveal genomic signatures of adaptation to plant cell wall in hemibiotrophic fungi.</title>
        <authorList>
            <consortium name="DOE Joint Genome Institute"/>
            <person name="Baroncelli R."/>
            <person name="Diaz J.F."/>
            <person name="Benocci T."/>
            <person name="Peng M."/>
            <person name="Battaglia E."/>
            <person name="Haridas S."/>
            <person name="Andreopoulos W."/>
            <person name="Labutti K."/>
            <person name="Pangilinan J."/>
            <person name="Floch G.L."/>
            <person name="Makela M.R."/>
            <person name="Henrissat B."/>
            <person name="Grigoriev I.V."/>
            <person name="Crouch J.A."/>
            <person name="De Vries R.P."/>
            <person name="Sukno S.A."/>
            <person name="Thon M.R."/>
        </authorList>
    </citation>
    <scope>NUCLEOTIDE SEQUENCE</scope>
    <source>
        <strain evidence="1">CBS 112980</strain>
    </source>
</reference>
<evidence type="ECO:0000313" key="2">
    <source>
        <dbReference type="Proteomes" id="UP001244207"/>
    </source>
</evidence>
<keyword evidence="2" id="KW-1185">Reference proteome</keyword>
<dbReference type="GeneID" id="85386314"/>
<dbReference type="AlphaFoldDB" id="A0AAD8XNF0"/>
<dbReference type="RefSeq" id="XP_060370737.1">
    <property type="nucleotide sequence ID" value="XM_060502415.1"/>
</dbReference>
<organism evidence="1 2">
    <name type="scientific">Glomerella acutata</name>
    <name type="common">Colletotrichum acutatum</name>
    <dbReference type="NCBI Taxonomy" id="27357"/>
    <lineage>
        <taxon>Eukaryota</taxon>
        <taxon>Fungi</taxon>
        <taxon>Dikarya</taxon>
        <taxon>Ascomycota</taxon>
        <taxon>Pezizomycotina</taxon>
        <taxon>Sordariomycetes</taxon>
        <taxon>Hypocreomycetidae</taxon>
        <taxon>Glomerellales</taxon>
        <taxon>Glomerellaceae</taxon>
        <taxon>Colletotrichum</taxon>
        <taxon>Colletotrichum acutatum species complex</taxon>
    </lineage>
</organism>